<proteinExistence type="predicted"/>
<gene>
    <name evidence="2" type="ORF">I0C86_41110</name>
</gene>
<organism evidence="2 3">
    <name type="scientific">Plantactinospora alkalitolerans</name>
    <dbReference type="NCBI Taxonomy" id="2789879"/>
    <lineage>
        <taxon>Bacteria</taxon>
        <taxon>Bacillati</taxon>
        <taxon>Actinomycetota</taxon>
        <taxon>Actinomycetes</taxon>
        <taxon>Micromonosporales</taxon>
        <taxon>Micromonosporaceae</taxon>
        <taxon>Plantactinospora</taxon>
    </lineage>
</organism>
<protein>
    <recommendedName>
        <fullName evidence="1">DUF5983 domain-containing protein</fullName>
    </recommendedName>
</protein>
<feature type="domain" description="DUF5983" evidence="1">
    <location>
        <begin position="7"/>
        <end position="98"/>
    </location>
</feature>
<reference evidence="2 3" key="1">
    <citation type="submission" date="2020-11" db="EMBL/GenBank/DDBJ databases">
        <title>A novel isolate from a Black sea contaminated sediment with potential to produce alkanes: Plantactinospora alkalitolerans sp. nov.</title>
        <authorList>
            <person name="Carro L."/>
            <person name="Veyisoglu A."/>
            <person name="Guven K."/>
            <person name="Schumann P."/>
            <person name="Klenk H.-P."/>
            <person name="Sahin N."/>
        </authorList>
    </citation>
    <scope>NUCLEOTIDE SEQUENCE [LARGE SCALE GENOMIC DNA]</scope>
    <source>
        <strain evidence="2 3">S1510</strain>
    </source>
</reference>
<sequence length="98" mass="11392">MPTMRVLELANCHLPEEVFDDLLDMDGVHADPITRVHLGGQIGALVYAPEDDEYHVQWYGSMPPELARVLRYARSQGCRYVLFERDAPDDDNLPYWEW</sequence>
<dbReference type="InterPro" id="IPR046025">
    <property type="entry name" value="DUF5983"/>
</dbReference>
<keyword evidence="3" id="KW-1185">Reference proteome</keyword>
<comment type="caution">
    <text evidence="2">The sequence shown here is derived from an EMBL/GenBank/DDBJ whole genome shotgun (WGS) entry which is preliminary data.</text>
</comment>
<accession>A0ABS0HAW4</accession>
<evidence type="ECO:0000313" key="3">
    <source>
        <dbReference type="Proteomes" id="UP000638560"/>
    </source>
</evidence>
<evidence type="ECO:0000313" key="2">
    <source>
        <dbReference type="EMBL" id="MBF9135252.1"/>
    </source>
</evidence>
<name>A0ABS0HAW4_9ACTN</name>
<dbReference type="RefSeq" id="WP_196206709.1">
    <property type="nucleotide sequence ID" value="NZ_JADPUN010000422.1"/>
</dbReference>
<dbReference type="Pfam" id="PF19419">
    <property type="entry name" value="DUF5983"/>
    <property type="match status" value="1"/>
</dbReference>
<dbReference type="Proteomes" id="UP000638560">
    <property type="component" value="Unassembled WGS sequence"/>
</dbReference>
<dbReference type="EMBL" id="JADPUN010000422">
    <property type="protein sequence ID" value="MBF9135252.1"/>
    <property type="molecule type" value="Genomic_DNA"/>
</dbReference>
<evidence type="ECO:0000259" key="1">
    <source>
        <dbReference type="Pfam" id="PF19419"/>
    </source>
</evidence>